<dbReference type="Pfam" id="PF11807">
    <property type="entry name" value="UstYa"/>
    <property type="match status" value="1"/>
</dbReference>
<gene>
    <name evidence="4" type="ORF">K469DRAFT_755633</name>
</gene>
<accession>A0A6A6DAF5</accession>
<dbReference type="PANTHER" id="PTHR33365">
    <property type="entry name" value="YALI0B05434P"/>
    <property type="match status" value="1"/>
</dbReference>
<sequence length="258" mass="29945">MPYDEEKDVVDDTSHRPSSSDDLEDCPLAGEQQRFPLRHRQRWPVRWFAQDSIAIHTNSTQCRKSLVPSSESRTNDPFEHYPHPADSWKKENLIEHRFYRDLRYMTLDHESDYLWQEHLLMATGNIRLPPPDGKRNATLKGIAMFHQMHCLAKMRMVLQLAREGVDIGVDWRDDAHWPHCFDYLRESILCYADPTLESVSLQPGPVDDGTFVKVIDGGAEAGYCRDSRPLYELDRQYGPNSQYGFGNDKDFEVAPGKY</sequence>
<dbReference type="InterPro" id="IPR021765">
    <property type="entry name" value="UstYa-like"/>
</dbReference>
<evidence type="ECO:0000313" key="4">
    <source>
        <dbReference type="EMBL" id="KAF2176461.1"/>
    </source>
</evidence>
<dbReference type="EMBL" id="ML994708">
    <property type="protein sequence ID" value="KAF2176461.1"/>
    <property type="molecule type" value="Genomic_DNA"/>
</dbReference>
<dbReference type="AlphaFoldDB" id="A0A6A6DAF5"/>
<dbReference type="OrthoDB" id="3687641at2759"/>
<organism evidence="4 5">
    <name type="scientific">Zopfia rhizophila CBS 207.26</name>
    <dbReference type="NCBI Taxonomy" id="1314779"/>
    <lineage>
        <taxon>Eukaryota</taxon>
        <taxon>Fungi</taxon>
        <taxon>Dikarya</taxon>
        <taxon>Ascomycota</taxon>
        <taxon>Pezizomycotina</taxon>
        <taxon>Dothideomycetes</taxon>
        <taxon>Dothideomycetes incertae sedis</taxon>
        <taxon>Zopfiaceae</taxon>
        <taxon>Zopfia</taxon>
    </lineage>
</organism>
<feature type="compositionally biased region" description="Basic and acidic residues" evidence="3">
    <location>
        <begin position="10"/>
        <end position="19"/>
    </location>
</feature>
<evidence type="ECO:0000256" key="3">
    <source>
        <dbReference type="SAM" id="MobiDB-lite"/>
    </source>
</evidence>
<comment type="similarity">
    <text evidence="2">Belongs to the ustYa family.</text>
</comment>
<evidence type="ECO:0000256" key="2">
    <source>
        <dbReference type="ARBA" id="ARBA00035112"/>
    </source>
</evidence>
<comment type="pathway">
    <text evidence="1">Mycotoxin biosynthesis.</text>
</comment>
<dbReference type="Proteomes" id="UP000800200">
    <property type="component" value="Unassembled WGS sequence"/>
</dbReference>
<keyword evidence="5" id="KW-1185">Reference proteome</keyword>
<evidence type="ECO:0000313" key="5">
    <source>
        <dbReference type="Proteomes" id="UP000800200"/>
    </source>
</evidence>
<feature type="region of interest" description="Disordered" evidence="3">
    <location>
        <begin position="1"/>
        <end position="30"/>
    </location>
</feature>
<evidence type="ECO:0000256" key="1">
    <source>
        <dbReference type="ARBA" id="ARBA00004685"/>
    </source>
</evidence>
<dbReference type="GO" id="GO:0043386">
    <property type="term" value="P:mycotoxin biosynthetic process"/>
    <property type="evidence" value="ECO:0007669"/>
    <property type="project" value="InterPro"/>
</dbReference>
<name>A0A6A6DAF5_9PEZI</name>
<dbReference type="PANTHER" id="PTHR33365:SF4">
    <property type="entry name" value="CYCLOCHLOROTINE BIOSYNTHESIS PROTEIN O"/>
    <property type="match status" value="1"/>
</dbReference>
<protein>
    <submittedName>
        <fullName evidence="4">Uncharacterized protein</fullName>
    </submittedName>
</protein>
<reference evidence="4" key="1">
    <citation type="journal article" date="2020" name="Stud. Mycol.">
        <title>101 Dothideomycetes genomes: a test case for predicting lifestyles and emergence of pathogens.</title>
        <authorList>
            <person name="Haridas S."/>
            <person name="Albert R."/>
            <person name="Binder M."/>
            <person name="Bloem J."/>
            <person name="Labutti K."/>
            <person name="Salamov A."/>
            <person name="Andreopoulos B."/>
            <person name="Baker S."/>
            <person name="Barry K."/>
            <person name="Bills G."/>
            <person name="Bluhm B."/>
            <person name="Cannon C."/>
            <person name="Castanera R."/>
            <person name="Culley D."/>
            <person name="Daum C."/>
            <person name="Ezra D."/>
            <person name="Gonzalez J."/>
            <person name="Henrissat B."/>
            <person name="Kuo A."/>
            <person name="Liang C."/>
            <person name="Lipzen A."/>
            <person name="Lutzoni F."/>
            <person name="Magnuson J."/>
            <person name="Mondo S."/>
            <person name="Nolan M."/>
            <person name="Ohm R."/>
            <person name="Pangilinan J."/>
            <person name="Park H.-J."/>
            <person name="Ramirez L."/>
            <person name="Alfaro M."/>
            <person name="Sun H."/>
            <person name="Tritt A."/>
            <person name="Yoshinaga Y."/>
            <person name="Zwiers L.-H."/>
            <person name="Turgeon B."/>
            <person name="Goodwin S."/>
            <person name="Spatafora J."/>
            <person name="Crous P."/>
            <person name="Grigoriev I."/>
        </authorList>
    </citation>
    <scope>NUCLEOTIDE SEQUENCE</scope>
    <source>
        <strain evidence="4">CBS 207.26</strain>
    </source>
</reference>
<proteinExistence type="inferred from homology"/>